<dbReference type="Gene3D" id="3.40.309.10">
    <property type="entry name" value="Aldehyde Dehydrogenase, Chain A, domain 2"/>
    <property type="match status" value="1"/>
</dbReference>
<comment type="function">
    <text evidence="5">Part of the sulfo-TAL (or sulfo-SFT) pathway, a D-sulfoquinovose degradation pathway that produces sulfolactate (SL). Catalyzes the oxidation of 3-sulfolactaldehyde (SLA) to sulfolactate (SL).</text>
</comment>
<dbReference type="PANTHER" id="PTHR42986:SF1">
    <property type="entry name" value="BENZALDEHYDE DEHYDROGENASE YFMT"/>
    <property type="match status" value="1"/>
</dbReference>
<evidence type="ECO:0000256" key="2">
    <source>
        <dbReference type="ARBA" id="ARBA00023002"/>
    </source>
</evidence>
<keyword evidence="2 9" id="KW-0560">Oxidoreductase</keyword>
<dbReference type="InterPro" id="IPR016163">
    <property type="entry name" value="Ald_DH_C"/>
</dbReference>
<dbReference type="CDD" id="cd07151">
    <property type="entry name" value="ALDH_HBenzADH"/>
    <property type="match status" value="1"/>
</dbReference>
<evidence type="ECO:0000256" key="5">
    <source>
        <dbReference type="ARBA" id="ARBA00054572"/>
    </source>
</evidence>
<dbReference type="Gene3D" id="3.40.605.10">
    <property type="entry name" value="Aldehyde Dehydrogenase, Chain A, domain 1"/>
    <property type="match status" value="1"/>
</dbReference>
<dbReference type="SUPFAM" id="SSF53720">
    <property type="entry name" value="ALDH-like"/>
    <property type="match status" value="1"/>
</dbReference>
<dbReference type="InterPro" id="IPR015590">
    <property type="entry name" value="Aldehyde_DH_dom"/>
</dbReference>
<evidence type="ECO:0000256" key="4">
    <source>
        <dbReference type="ARBA" id="ARBA00050326"/>
    </source>
</evidence>
<evidence type="ECO:0000256" key="9">
    <source>
        <dbReference type="RuleBase" id="RU003345"/>
    </source>
</evidence>
<evidence type="ECO:0000256" key="7">
    <source>
        <dbReference type="ARBA" id="ARBA00067277"/>
    </source>
</evidence>
<dbReference type="EMBL" id="NOII01000001">
    <property type="protein sequence ID" value="OYD59490.1"/>
    <property type="molecule type" value="Genomic_DNA"/>
</dbReference>
<organism evidence="11 12">
    <name type="scientific">Fictibacillus aquaticus</name>
    <dbReference type="NCBI Taxonomy" id="2021314"/>
    <lineage>
        <taxon>Bacteria</taxon>
        <taxon>Bacillati</taxon>
        <taxon>Bacillota</taxon>
        <taxon>Bacilli</taxon>
        <taxon>Bacillales</taxon>
        <taxon>Fictibacillaceae</taxon>
        <taxon>Fictibacillus</taxon>
    </lineage>
</organism>
<evidence type="ECO:0000256" key="6">
    <source>
        <dbReference type="ARBA" id="ARBA00066984"/>
    </source>
</evidence>
<dbReference type="RefSeq" id="WP_094251451.1">
    <property type="nucleotide sequence ID" value="NZ_JBHLXL010000001.1"/>
</dbReference>
<dbReference type="PROSITE" id="PS00687">
    <property type="entry name" value="ALDEHYDE_DEHYDR_GLU"/>
    <property type="match status" value="1"/>
</dbReference>
<comment type="caution">
    <text evidence="11">The sequence shown here is derived from an EMBL/GenBank/DDBJ whole genome shotgun (WGS) entry which is preliminary data.</text>
</comment>
<dbReference type="GO" id="GO:0016620">
    <property type="term" value="F:oxidoreductase activity, acting on the aldehyde or oxo group of donors, NAD or NADP as acceptor"/>
    <property type="evidence" value="ECO:0007669"/>
    <property type="project" value="InterPro"/>
</dbReference>
<accession>A0A235FDL1</accession>
<reference evidence="11 12" key="1">
    <citation type="submission" date="2017-07" db="EMBL/GenBank/DDBJ databases">
        <title>Fictibacillus sp. nov. GDSW-R2A3 Genome sequencing and assembly.</title>
        <authorList>
            <person name="Mayilraj S."/>
        </authorList>
    </citation>
    <scope>NUCLEOTIDE SEQUENCE [LARGE SCALE GENOMIC DNA]</scope>
    <source>
        <strain evidence="11 12">GDSW-R2A3</strain>
    </source>
</reference>
<dbReference type="PANTHER" id="PTHR42986">
    <property type="entry name" value="BENZALDEHYDE DEHYDROGENASE YFMT"/>
    <property type="match status" value="1"/>
</dbReference>
<feature type="domain" description="Aldehyde dehydrogenase" evidence="10">
    <location>
        <begin position="14"/>
        <end position="471"/>
    </location>
</feature>
<dbReference type="InterPro" id="IPR016162">
    <property type="entry name" value="Ald_DH_N"/>
</dbReference>
<protein>
    <recommendedName>
        <fullName evidence="7">3-sulfolactaldehyde dehydrogenase</fullName>
        <ecNumber evidence="6">1.2.1.97</ecNumber>
    </recommendedName>
</protein>
<dbReference type="Pfam" id="PF00171">
    <property type="entry name" value="Aldedh"/>
    <property type="match status" value="1"/>
</dbReference>
<comment type="catalytic activity">
    <reaction evidence="4">
        <text>(2S)-3-sulfolactaldehyde + NAD(+) + H2O = (2S)-3-sulfolactate + NADH + 2 H(+)</text>
        <dbReference type="Rhea" id="RHEA:47932"/>
        <dbReference type="ChEBI" id="CHEBI:15377"/>
        <dbReference type="ChEBI" id="CHEBI:15378"/>
        <dbReference type="ChEBI" id="CHEBI:57540"/>
        <dbReference type="ChEBI" id="CHEBI:57945"/>
        <dbReference type="ChEBI" id="CHEBI:61289"/>
        <dbReference type="ChEBI" id="CHEBI:90109"/>
        <dbReference type="EC" id="1.2.1.97"/>
    </reaction>
    <physiologicalReaction direction="left-to-right" evidence="4">
        <dbReference type="Rhea" id="RHEA:47933"/>
    </physiologicalReaction>
</comment>
<dbReference type="FunFam" id="3.40.605.10:FF:000007">
    <property type="entry name" value="NAD/NADP-dependent betaine aldehyde dehydrogenase"/>
    <property type="match status" value="1"/>
</dbReference>
<dbReference type="AlphaFoldDB" id="A0A235FDL1"/>
<dbReference type="OrthoDB" id="9762913at2"/>
<gene>
    <name evidence="11" type="ORF">CGZ90_06260</name>
</gene>
<evidence type="ECO:0000313" key="12">
    <source>
        <dbReference type="Proteomes" id="UP000215059"/>
    </source>
</evidence>
<evidence type="ECO:0000259" key="10">
    <source>
        <dbReference type="Pfam" id="PF00171"/>
    </source>
</evidence>
<proteinExistence type="inferred from homology"/>
<sequence>MNTDFSHIYINGEWKKGSSDRSMGNVNPFTGEELVTIQAASKEDLNEAYETAKTAQKEWAKELPQNKRAVIEKAISVMQENEEKILDWIISESGSTYMKAVSELRASYNIMKEAASYPYRMEGKIMPSQTAGKENRVYRNPLGVIGIISPWNFPFHLAVRSIAPAIATGNAVVIKPATDTPVTGGLIFASIFEAAGLPKGLLNVVVGRGSEIGDDMVSHPVPRLISFTGSTEVGRHIGELAGKGLKKTALELGGNNAFIALKDADVDQAVDSALFGKFYHQGQICMAINRIFVHKEIYDEFAELFIRRAKNLKYGNPAEKDTHVGPLINGDQVSRILKDIEDSVGLGAAVRLGGKAEGNVLQPTVLTGVTNEMRLAKNEIFGPVAILIPFGSDEEVIEFANSYPFGLSGAVHSKDIQHGTMVAQEIQTGMIHVNDQSVNEEAHMPFGGEKESGLGRFNGEWVLEEFTTLKWLSVQHTPRNYGPFINNLK</sequence>
<keyword evidence="12" id="KW-1185">Reference proteome</keyword>
<dbReference type="InterPro" id="IPR016161">
    <property type="entry name" value="Ald_DH/histidinol_DH"/>
</dbReference>
<dbReference type="InterPro" id="IPR016160">
    <property type="entry name" value="Ald_DH_CS_CYS"/>
</dbReference>
<dbReference type="Proteomes" id="UP000215059">
    <property type="component" value="Unassembled WGS sequence"/>
</dbReference>
<name>A0A235FDL1_9BACL</name>
<evidence type="ECO:0000256" key="3">
    <source>
        <dbReference type="ARBA" id="ARBA00023027"/>
    </source>
</evidence>
<dbReference type="FunFam" id="3.40.309.10:FF:000009">
    <property type="entry name" value="Aldehyde dehydrogenase A"/>
    <property type="match status" value="1"/>
</dbReference>
<dbReference type="PROSITE" id="PS00070">
    <property type="entry name" value="ALDEHYDE_DEHYDR_CYS"/>
    <property type="match status" value="1"/>
</dbReference>
<feature type="active site" evidence="8">
    <location>
        <position position="251"/>
    </location>
</feature>
<keyword evidence="3" id="KW-0520">NAD</keyword>
<dbReference type="EC" id="1.2.1.97" evidence="6"/>
<dbReference type="InterPro" id="IPR029510">
    <property type="entry name" value="Ald_DH_CS_GLU"/>
</dbReference>
<comment type="similarity">
    <text evidence="1 9">Belongs to the aldehyde dehydrogenase family.</text>
</comment>
<evidence type="ECO:0000313" key="11">
    <source>
        <dbReference type="EMBL" id="OYD59490.1"/>
    </source>
</evidence>
<evidence type="ECO:0000256" key="1">
    <source>
        <dbReference type="ARBA" id="ARBA00009986"/>
    </source>
</evidence>
<evidence type="ECO:0000256" key="8">
    <source>
        <dbReference type="PROSITE-ProRule" id="PRU10007"/>
    </source>
</evidence>